<gene>
    <name evidence="2" type="ordered locus">Acid_1466</name>
</gene>
<reference evidence="2" key="1">
    <citation type="submission" date="2006-10" db="EMBL/GenBank/DDBJ databases">
        <title>Complete sequence of Solibacter usitatus Ellin6076.</title>
        <authorList>
            <consortium name="US DOE Joint Genome Institute"/>
            <person name="Copeland A."/>
            <person name="Lucas S."/>
            <person name="Lapidus A."/>
            <person name="Barry K."/>
            <person name="Detter J.C."/>
            <person name="Glavina del Rio T."/>
            <person name="Hammon N."/>
            <person name="Israni S."/>
            <person name="Dalin E."/>
            <person name="Tice H."/>
            <person name="Pitluck S."/>
            <person name="Thompson L.S."/>
            <person name="Brettin T."/>
            <person name="Bruce D."/>
            <person name="Han C."/>
            <person name="Tapia R."/>
            <person name="Gilna P."/>
            <person name="Schmutz J."/>
            <person name="Larimer F."/>
            <person name="Land M."/>
            <person name="Hauser L."/>
            <person name="Kyrpides N."/>
            <person name="Mikhailova N."/>
            <person name="Janssen P.H."/>
            <person name="Kuske C.R."/>
            <person name="Richardson P."/>
        </authorList>
    </citation>
    <scope>NUCLEOTIDE SEQUENCE</scope>
    <source>
        <strain evidence="2">Ellin6076</strain>
    </source>
</reference>
<feature type="transmembrane region" description="Helical" evidence="1">
    <location>
        <begin position="126"/>
        <end position="144"/>
    </location>
</feature>
<feature type="transmembrane region" description="Helical" evidence="1">
    <location>
        <begin position="150"/>
        <end position="168"/>
    </location>
</feature>
<keyword evidence="1" id="KW-1133">Transmembrane helix</keyword>
<organism evidence="2">
    <name type="scientific">Solibacter usitatus (strain Ellin6076)</name>
    <dbReference type="NCBI Taxonomy" id="234267"/>
    <lineage>
        <taxon>Bacteria</taxon>
        <taxon>Pseudomonadati</taxon>
        <taxon>Acidobacteriota</taxon>
        <taxon>Terriglobia</taxon>
        <taxon>Bryobacterales</taxon>
        <taxon>Solibacteraceae</taxon>
        <taxon>Candidatus Solibacter</taxon>
    </lineage>
</organism>
<protein>
    <submittedName>
        <fullName evidence="2">Uncharacterized protein</fullName>
    </submittedName>
</protein>
<dbReference type="EMBL" id="CP000473">
    <property type="protein sequence ID" value="ABJ82458.1"/>
    <property type="molecule type" value="Genomic_DNA"/>
</dbReference>
<keyword evidence="1" id="KW-0812">Transmembrane</keyword>
<dbReference type="AlphaFoldDB" id="Q028U4"/>
<dbReference type="InParanoid" id="Q028U4"/>
<proteinExistence type="predicted"/>
<accession>Q028U4</accession>
<feature type="transmembrane region" description="Helical" evidence="1">
    <location>
        <begin position="45"/>
        <end position="64"/>
    </location>
</feature>
<evidence type="ECO:0000313" key="2">
    <source>
        <dbReference type="EMBL" id="ABJ82458.1"/>
    </source>
</evidence>
<name>Q028U4_SOLUE</name>
<dbReference type="HOGENOM" id="CLU_1440187_0_0_0"/>
<dbReference type="KEGG" id="sus:Acid_1466"/>
<dbReference type="STRING" id="234267.Acid_1466"/>
<evidence type="ECO:0000256" key="1">
    <source>
        <dbReference type="SAM" id="Phobius"/>
    </source>
</evidence>
<sequence length="188" mass="21407">MRELPDLAEVRAAWIDQPEEEVSVDGEGVYGRRTRELYSTTRSEVKGSIVAALFFASVVAWRFAPERDRLVLFGCAAVMVWAAVTVYRFRSSIRRNPPRPDAFARTGVEHYRAELMRRRDHLRSGWIWRGPLWLAGIVAGATLARRNVPGRLWDAFPAIVLLAGWAAFGVRRRLRDAAEVQQEIDELS</sequence>
<feature type="transmembrane region" description="Helical" evidence="1">
    <location>
        <begin position="70"/>
        <end position="89"/>
    </location>
</feature>
<keyword evidence="1" id="KW-0472">Membrane</keyword>
<dbReference type="OrthoDB" id="8777999at2"/>